<dbReference type="EMBL" id="ML737564">
    <property type="protein sequence ID" value="KAE8370729.1"/>
    <property type="molecule type" value="Genomic_DNA"/>
</dbReference>
<feature type="coiled-coil region" evidence="1">
    <location>
        <begin position="116"/>
        <end position="186"/>
    </location>
</feature>
<dbReference type="AlphaFoldDB" id="A0A5N7AP05"/>
<feature type="compositionally biased region" description="Basic and acidic residues" evidence="2">
    <location>
        <begin position="62"/>
        <end position="79"/>
    </location>
</feature>
<name>A0A5N7AP05_9EURO</name>
<proteinExistence type="predicted"/>
<feature type="region of interest" description="Disordered" evidence="2">
    <location>
        <begin position="1"/>
        <end position="100"/>
    </location>
</feature>
<sequence length="490" mass="55599">MAEGRGTSKETQKLAPSHGPLSGNNSRRTRTERGAMGRILGGATRVLTGRKSEEPISPSSDSLERPDKERDSRAKKAHEATGTGADTKSHGAHINNRAHKRDIKYLHQDKEKGVPIEEWKEKYNLLRQEFEAQSQRLAEEVHQHESDRQQQRSAYEYKLQQRDTKIRKLNEILSRLSEDNEHLQTIVVAHQEHALQSMASNNGWAPKEDRVVRDELLKLDGKIRSWARSYSVKSLTDLDNIQDNEKDKVIQELGEYCREQDWASLMCKVSFSFDKVPVILLQALLAKDVFGRMFVDPFFAFGKVGDDNSLPEPAALDRLYKYMIQVHEAEAHTWRSQTIRILSTATDPHTKTKPILQERIEELSSGLVTNFLGSSACTLLRSLDTDHAKKMNQELQSLYAAAAHLALSLWSQPTLMVCRNQQHLPDFAIASPMMIAHRLHHLDEEDSRLDGKQVLLVIRPVVLAFGTVNAEHYDLSKVWAPATVVVNEKS</sequence>
<gene>
    <name evidence="3" type="ORF">BDV27DRAFT_119370</name>
</gene>
<keyword evidence="1" id="KW-0175">Coiled coil</keyword>
<dbReference type="RefSeq" id="XP_031933810.1">
    <property type="nucleotide sequence ID" value="XM_032064848.1"/>
</dbReference>
<dbReference type="Proteomes" id="UP000326268">
    <property type="component" value="Unassembled WGS sequence"/>
</dbReference>
<keyword evidence="4" id="KW-1185">Reference proteome</keyword>
<accession>A0A5N7AP05</accession>
<evidence type="ECO:0000256" key="1">
    <source>
        <dbReference type="SAM" id="Coils"/>
    </source>
</evidence>
<dbReference type="GeneID" id="43649294"/>
<organism evidence="3 4">
    <name type="scientific">Aspergillus caelatus</name>
    <dbReference type="NCBI Taxonomy" id="61420"/>
    <lineage>
        <taxon>Eukaryota</taxon>
        <taxon>Fungi</taxon>
        <taxon>Dikarya</taxon>
        <taxon>Ascomycota</taxon>
        <taxon>Pezizomycotina</taxon>
        <taxon>Eurotiomycetes</taxon>
        <taxon>Eurotiomycetidae</taxon>
        <taxon>Eurotiales</taxon>
        <taxon>Aspergillaceae</taxon>
        <taxon>Aspergillus</taxon>
        <taxon>Aspergillus subgen. Circumdati</taxon>
    </lineage>
</organism>
<evidence type="ECO:0000313" key="3">
    <source>
        <dbReference type="EMBL" id="KAE8370729.1"/>
    </source>
</evidence>
<evidence type="ECO:0000256" key="2">
    <source>
        <dbReference type="SAM" id="MobiDB-lite"/>
    </source>
</evidence>
<feature type="compositionally biased region" description="Basic and acidic residues" evidence="2">
    <location>
        <begin position="1"/>
        <end position="12"/>
    </location>
</feature>
<evidence type="ECO:0000313" key="4">
    <source>
        <dbReference type="Proteomes" id="UP000326268"/>
    </source>
</evidence>
<protein>
    <submittedName>
        <fullName evidence="3">Uncharacterized protein</fullName>
    </submittedName>
</protein>
<dbReference type="OrthoDB" id="4156714at2759"/>
<reference evidence="3 4" key="1">
    <citation type="submission" date="2019-04" db="EMBL/GenBank/DDBJ databases">
        <title>Friends and foes A comparative genomics studyof 23 Aspergillus species from section Flavi.</title>
        <authorList>
            <consortium name="DOE Joint Genome Institute"/>
            <person name="Kjaerbolling I."/>
            <person name="Vesth T."/>
            <person name="Frisvad J.C."/>
            <person name="Nybo J.L."/>
            <person name="Theobald S."/>
            <person name="Kildgaard S."/>
            <person name="Isbrandt T."/>
            <person name="Kuo A."/>
            <person name="Sato A."/>
            <person name="Lyhne E.K."/>
            <person name="Kogle M.E."/>
            <person name="Wiebenga A."/>
            <person name="Kun R.S."/>
            <person name="Lubbers R.J."/>
            <person name="Makela M.R."/>
            <person name="Barry K."/>
            <person name="Chovatia M."/>
            <person name="Clum A."/>
            <person name="Daum C."/>
            <person name="Haridas S."/>
            <person name="He G."/>
            <person name="LaButti K."/>
            <person name="Lipzen A."/>
            <person name="Mondo S."/>
            <person name="Riley R."/>
            <person name="Salamov A."/>
            <person name="Simmons B.A."/>
            <person name="Magnuson J.K."/>
            <person name="Henrissat B."/>
            <person name="Mortensen U.H."/>
            <person name="Larsen T.O."/>
            <person name="Devries R.P."/>
            <person name="Grigoriev I.V."/>
            <person name="Machida M."/>
            <person name="Baker S.E."/>
            <person name="Andersen M.R."/>
        </authorList>
    </citation>
    <scope>NUCLEOTIDE SEQUENCE [LARGE SCALE GENOMIC DNA]</scope>
    <source>
        <strain evidence="3 4">CBS 763.97</strain>
    </source>
</reference>